<feature type="compositionally biased region" description="Low complexity" evidence="12">
    <location>
        <begin position="551"/>
        <end position="586"/>
    </location>
</feature>
<evidence type="ECO:0000256" key="10">
    <source>
        <dbReference type="ARBA" id="ARBA00023242"/>
    </source>
</evidence>
<name>A0A7J7J1Y3_BUGNE</name>
<keyword evidence="4" id="KW-0813">Transport</keyword>
<evidence type="ECO:0000313" key="15">
    <source>
        <dbReference type="Proteomes" id="UP000593567"/>
    </source>
</evidence>
<evidence type="ECO:0000256" key="11">
    <source>
        <dbReference type="ARBA" id="ARBA00030033"/>
    </source>
</evidence>
<dbReference type="SMART" id="SM00213">
    <property type="entry name" value="UBQ"/>
    <property type="match status" value="1"/>
</dbReference>
<dbReference type="EMBL" id="VXIV02003215">
    <property type="protein sequence ID" value="KAF6019691.1"/>
    <property type="molecule type" value="Genomic_DNA"/>
</dbReference>
<feature type="region of interest" description="Disordered" evidence="12">
    <location>
        <begin position="492"/>
        <end position="519"/>
    </location>
</feature>
<comment type="caution">
    <text evidence="14">The sequence shown here is derived from an EMBL/GenBank/DDBJ whole genome shotgun (WGS) entry which is preliminary data.</text>
</comment>
<keyword evidence="6" id="KW-0964">Secreted</keyword>
<dbReference type="GO" id="GO:0005576">
    <property type="term" value="C:extracellular region"/>
    <property type="evidence" value="ECO:0007669"/>
    <property type="project" value="UniProtKB-SubCell"/>
</dbReference>
<dbReference type="GO" id="GO:0005634">
    <property type="term" value="C:nucleus"/>
    <property type="evidence" value="ECO:0007669"/>
    <property type="project" value="UniProtKB-SubCell"/>
</dbReference>
<feature type="compositionally biased region" description="Polar residues" evidence="12">
    <location>
        <begin position="587"/>
        <end position="621"/>
    </location>
</feature>
<keyword evidence="8" id="KW-0156">Chromatin regulator</keyword>
<protein>
    <recommendedName>
        <fullName evidence="11">BCL2-associated athanogene 6</fullName>
    </recommendedName>
</protein>
<feature type="region of interest" description="Disordered" evidence="12">
    <location>
        <begin position="72"/>
        <end position="107"/>
    </location>
</feature>
<dbReference type="PROSITE" id="PS50053">
    <property type="entry name" value="UBIQUITIN_2"/>
    <property type="match status" value="1"/>
</dbReference>
<dbReference type="GO" id="GO:0036503">
    <property type="term" value="P:ERAD pathway"/>
    <property type="evidence" value="ECO:0007669"/>
    <property type="project" value="TreeGrafter"/>
</dbReference>
<keyword evidence="10" id="KW-0539">Nucleus</keyword>
<feature type="compositionally biased region" description="Polar residues" evidence="12">
    <location>
        <begin position="209"/>
        <end position="250"/>
    </location>
</feature>
<dbReference type="PANTHER" id="PTHR15204:SF0">
    <property type="entry name" value="LARGE PROLINE-RICH PROTEIN BAG6"/>
    <property type="match status" value="1"/>
</dbReference>
<dbReference type="GO" id="GO:0071818">
    <property type="term" value="C:BAT3 complex"/>
    <property type="evidence" value="ECO:0007669"/>
    <property type="project" value="TreeGrafter"/>
</dbReference>
<feature type="compositionally biased region" description="Polar residues" evidence="12">
    <location>
        <begin position="97"/>
        <end position="107"/>
    </location>
</feature>
<evidence type="ECO:0000256" key="3">
    <source>
        <dbReference type="ARBA" id="ARBA00004550"/>
    </source>
</evidence>
<feature type="domain" description="Ubiquitin-like" evidence="13">
    <location>
        <begin position="2"/>
        <end position="64"/>
    </location>
</feature>
<gene>
    <name evidence="14" type="ORF">EB796_022006</name>
</gene>
<dbReference type="GO" id="GO:0051787">
    <property type="term" value="F:misfolded protein binding"/>
    <property type="evidence" value="ECO:0007669"/>
    <property type="project" value="TreeGrafter"/>
</dbReference>
<dbReference type="Proteomes" id="UP000593567">
    <property type="component" value="Unassembled WGS sequence"/>
</dbReference>
<comment type="subcellular location">
    <subcellularLocation>
        <location evidence="2">Cytoplasm</location>
        <location evidence="2">Cytosol</location>
    </subcellularLocation>
    <subcellularLocation>
        <location evidence="1">Nucleus</location>
    </subcellularLocation>
    <subcellularLocation>
        <location evidence="3">Secreted</location>
        <location evidence="3">Extracellular exosome</location>
    </subcellularLocation>
</comment>
<evidence type="ECO:0000256" key="7">
    <source>
        <dbReference type="ARBA" id="ARBA00022703"/>
    </source>
</evidence>
<evidence type="ECO:0000256" key="9">
    <source>
        <dbReference type="ARBA" id="ARBA00023186"/>
    </source>
</evidence>
<dbReference type="GO" id="GO:0031593">
    <property type="term" value="F:polyubiquitin modification-dependent protein binding"/>
    <property type="evidence" value="ECO:0007669"/>
    <property type="project" value="TreeGrafter"/>
</dbReference>
<organism evidence="14 15">
    <name type="scientific">Bugula neritina</name>
    <name type="common">Brown bryozoan</name>
    <name type="synonym">Sertularia neritina</name>
    <dbReference type="NCBI Taxonomy" id="10212"/>
    <lineage>
        <taxon>Eukaryota</taxon>
        <taxon>Metazoa</taxon>
        <taxon>Spiralia</taxon>
        <taxon>Lophotrochozoa</taxon>
        <taxon>Bryozoa</taxon>
        <taxon>Gymnolaemata</taxon>
        <taxon>Cheilostomatida</taxon>
        <taxon>Flustrina</taxon>
        <taxon>Buguloidea</taxon>
        <taxon>Bugulidae</taxon>
        <taxon>Bugula</taxon>
    </lineage>
</organism>
<evidence type="ECO:0000256" key="5">
    <source>
        <dbReference type="ARBA" id="ARBA00022490"/>
    </source>
</evidence>
<keyword evidence="5" id="KW-0963">Cytoplasm</keyword>
<feature type="compositionally biased region" description="Low complexity" evidence="12">
    <location>
        <begin position="906"/>
        <end position="919"/>
    </location>
</feature>
<dbReference type="Pfam" id="PF12057">
    <property type="entry name" value="BAG6"/>
    <property type="match status" value="1"/>
</dbReference>
<keyword evidence="9" id="KW-0143">Chaperone</keyword>
<feature type="region of interest" description="Disordered" evidence="12">
    <location>
        <begin position="388"/>
        <end position="429"/>
    </location>
</feature>
<feature type="compositionally biased region" description="Polar residues" evidence="12">
    <location>
        <begin position="72"/>
        <end position="90"/>
    </location>
</feature>
<dbReference type="GO" id="GO:0006915">
    <property type="term" value="P:apoptotic process"/>
    <property type="evidence" value="ECO:0007669"/>
    <property type="project" value="UniProtKB-KW"/>
</dbReference>
<evidence type="ECO:0000313" key="14">
    <source>
        <dbReference type="EMBL" id="KAF6019691.1"/>
    </source>
</evidence>
<evidence type="ECO:0000256" key="2">
    <source>
        <dbReference type="ARBA" id="ARBA00004514"/>
    </source>
</evidence>
<feature type="compositionally biased region" description="Low complexity" evidence="12">
    <location>
        <begin position="400"/>
        <end position="417"/>
    </location>
</feature>
<keyword evidence="15" id="KW-1185">Reference proteome</keyword>
<sequence>MFEVKVKTLDGKNVSFSVEDEITVADFKAKISSSINVEPERQRLIFSGKVLHNSRQLKSYDVADKVVHVVTSSPPSASAQGGTPTPVTSSEPRRNTNRPTVSMSTVPSNMLGDVMNNVMSGLPGDAMVHHFDVRRANNPQSSPHTESGRRVVLIRQWIRDCHSLLDRVDHPAMGNRLSADTQTAEARAASIVFPHVAGEAISVSVTASNVPRTGSQSASNRSQSQPSTSPSMATSNQSHSTTRPNTTAPNQSQVGVGSSGASGQRSRPAESVASTPPINPTVEVLHSLWAEVEALQSRLRARMEPYRAMLTNPAVGCTRHNQHLFDIISSVTHTMSHIYHAISDFNCDFRPQSNRELTAPAAPAPPPTAIIQQTIPVTIPLRATVNMSPRTTRRPVSEMTSSTASTVTSSAARSAATPRPQNADGSAASRGVYADIELDMETDSGEDISEDAGAPLPPTSSNTQPSALPPDPQRPFNISQIIQDAFSNIAGTAAPRNPAADQEGVPGLPPGFPINPAQFAPRDRIDPYLSICASRHWVTSSTNTSLPNQPTGTQSRTTTRVTTSTTSRSGSVATPSSRSPAATSRANPQSGSNTSDSAANNSGSTASDGRRQSSSASQTVSVERRNFFGEINNLLTAALHHYEHSASQTRRLLPRLQDMCDRAANSHRPFTNLAELDRSVSDALAGGSVQAPSSGLLEELLDLLFKDLTISDLFSAFTSEGVGFDRLRGPLRRFARSSVLQEGPHSPENMSAAASQTDVALGTYDMLASVASYVSHWLLETLNFLIVSKEGTANYGQQLISQLHQGVDNFLRLLYELYGNASPELRLSSINQTIARFVEYCAGSRQWLGHALTHFAQSQLSSEGFMERISAIPLSAVTSHLVRRGLMQTDSSAASNNFTTAQEAMPTAPTTNRNTTPAPRLSPSPLSPISQSTLAEASAADWRTVIPADWISIIEEDVKRQLRLEASMEELPPLSDEYLAGRPQKRRRLSEGEEQD</sequence>
<evidence type="ECO:0000256" key="6">
    <source>
        <dbReference type="ARBA" id="ARBA00022525"/>
    </source>
</evidence>
<feature type="compositionally biased region" description="Low complexity" evidence="12">
    <location>
        <begin position="251"/>
        <end position="266"/>
    </location>
</feature>
<feature type="region of interest" description="Disordered" evidence="12">
    <location>
        <begin position="209"/>
        <end position="278"/>
    </location>
</feature>
<dbReference type="InterPro" id="IPR000626">
    <property type="entry name" value="Ubiquitin-like_dom"/>
</dbReference>
<feature type="compositionally biased region" description="Polar residues" evidence="12">
    <location>
        <begin position="539"/>
        <end position="550"/>
    </location>
</feature>
<dbReference type="InterPro" id="IPR029071">
    <property type="entry name" value="Ubiquitin-like_domsf"/>
</dbReference>
<feature type="region of interest" description="Disordered" evidence="12">
    <location>
        <begin position="445"/>
        <end position="476"/>
    </location>
</feature>
<evidence type="ECO:0000256" key="12">
    <source>
        <dbReference type="SAM" id="MobiDB-lite"/>
    </source>
</evidence>
<evidence type="ECO:0000256" key="4">
    <source>
        <dbReference type="ARBA" id="ARBA00022448"/>
    </source>
</evidence>
<feature type="region of interest" description="Disordered" evidence="12">
    <location>
        <begin position="539"/>
        <end position="621"/>
    </location>
</feature>
<evidence type="ECO:0000259" key="13">
    <source>
        <dbReference type="PROSITE" id="PS50053"/>
    </source>
</evidence>
<dbReference type="GO" id="GO:0006325">
    <property type="term" value="P:chromatin organization"/>
    <property type="evidence" value="ECO:0007669"/>
    <property type="project" value="UniProtKB-KW"/>
</dbReference>
<keyword evidence="7" id="KW-0053">Apoptosis</keyword>
<dbReference type="PANTHER" id="PTHR15204">
    <property type="entry name" value="LARGE PROLINE-RICH PROTEIN BAG6"/>
    <property type="match status" value="1"/>
</dbReference>
<dbReference type="Gene3D" id="3.10.20.90">
    <property type="entry name" value="Phosphatidylinositol 3-kinase Catalytic Subunit, Chain A, domain 1"/>
    <property type="match status" value="1"/>
</dbReference>
<dbReference type="AlphaFoldDB" id="A0A7J7J1Y3"/>
<accession>A0A7J7J1Y3</accession>
<reference evidence="14" key="1">
    <citation type="submission" date="2020-06" db="EMBL/GenBank/DDBJ databases">
        <title>Draft genome of Bugula neritina, a colonial animal packing powerful symbionts and potential medicines.</title>
        <authorList>
            <person name="Rayko M."/>
        </authorList>
    </citation>
    <scope>NUCLEOTIDE SEQUENCE [LARGE SCALE GENOMIC DNA]</scope>
    <source>
        <strain evidence="14">Kwan_BN1</strain>
    </source>
</reference>
<dbReference type="Pfam" id="PF00240">
    <property type="entry name" value="ubiquitin"/>
    <property type="match status" value="1"/>
</dbReference>
<evidence type="ECO:0000256" key="8">
    <source>
        <dbReference type="ARBA" id="ARBA00022853"/>
    </source>
</evidence>
<feature type="region of interest" description="Disordered" evidence="12">
    <location>
        <begin position="899"/>
        <end position="930"/>
    </location>
</feature>
<proteinExistence type="predicted"/>
<evidence type="ECO:0000256" key="1">
    <source>
        <dbReference type="ARBA" id="ARBA00004123"/>
    </source>
</evidence>
<dbReference type="OrthoDB" id="1885901at2759"/>
<dbReference type="SUPFAM" id="SSF54236">
    <property type="entry name" value="Ubiquitin-like"/>
    <property type="match status" value="1"/>
</dbReference>
<feature type="region of interest" description="Disordered" evidence="12">
    <location>
        <begin position="968"/>
        <end position="996"/>
    </location>
</feature>
<dbReference type="InterPro" id="IPR021925">
    <property type="entry name" value="BAG6"/>
</dbReference>